<evidence type="ECO:0000256" key="1">
    <source>
        <dbReference type="ARBA" id="ARBA00022737"/>
    </source>
</evidence>
<evidence type="ECO:0000313" key="8">
    <source>
        <dbReference type="Proteomes" id="UP001168098"/>
    </source>
</evidence>
<dbReference type="InterPro" id="IPR002182">
    <property type="entry name" value="NB-ARC"/>
</dbReference>
<accession>A0AA39A7Y5</accession>
<dbReference type="Gene3D" id="1.10.10.10">
    <property type="entry name" value="Winged helix-like DNA-binding domain superfamily/Winged helix DNA-binding domain"/>
    <property type="match status" value="1"/>
</dbReference>
<dbReference type="PANTHER" id="PTHR23155:SF955">
    <property type="entry name" value="AAA+ ATPASE DOMAIN-CONTAINING PROTEIN"/>
    <property type="match status" value="1"/>
</dbReference>
<dbReference type="Gene3D" id="1.10.8.430">
    <property type="entry name" value="Helical domain of apoptotic protease-activating factors"/>
    <property type="match status" value="1"/>
</dbReference>
<dbReference type="InterPro" id="IPR042197">
    <property type="entry name" value="Apaf_helical"/>
</dbReference>
<dbReference type="Gene3D" id="3.80.10.10">
    <property type="entry name" value="Ribonuclease Inhibitor"/>
    <property type="match status" value="1"/>
</dbReference>
<dbReference type="SUPFAM" id="SSF52058">
    <property type="entry name" value="L domain-like"/>
    <property type="match status" value="1"/>
</dbReference>
<dbReference type="InterPro" id="IPR058922">
    <property type="entry name" value="WHD_DRP"/>
</dbReference>
<dbReference type="InterPro" id="IPR032675">
    <property type="entry name" value="LRR_dom_sf"/>
</dbReference>
<feature type="domain" description="NB-ARC" evidence="4">
    <location>
        <begin position="284"/>
        <end position="412"/>
    </location>
</feature>
<gene>
    <name evidence="7" type="ORF">PVL29_006786</name>
</gene>
<evidence type="ECO:0000256" key="3">
    <source>
        <dbReference type="SAM" id="MobiDB-lite"/>
    </source>
</evidence>
<keyword evidence="1" id="KW-0677">Repeat</keyword>
<feature type="domain" description="Disease resistance R13L4/SHOC-2-like LRR" evidence="6">
    <location>
        <begin position="637"/>
        <end position="898"/>
    </location>
</feature>
<keyword evidence="2" id="KW-0611">Plant defense</keyword>
<dbReference type="Pfam" id="PF23559">
    <property type="entry name" value="WHD_DRP"/>
    <property type="match status" value="1"/>
</dbReference>
<feature type="region of interest" description="Disordered" evidence="3">
    <location>
        <begin position="225"/>
        <end position="254"/>
    </location>
</feature>
<dbReference type="SUPFAM" id="SSF52540">
    <property type="entry name" value="P-loop containing nucleoside triphosphate hydrolases"/>
    <property type="match status" value="1"/>
</dbReference>
<dbReference type="PANTHER" id="PTHR23155">
    <property type="entry name" value="DISEASE RESISTANCE PROTEIN RP"/>
    <property type="match status" value="1"/>
</dbReference>
<reference evidence="7 8" key="1">
    <citation type="journal article" date="2023" name="BMC Biotechnol.">
        <title>Vitis rotundifolia cv Carlos genome sequencing.</title>
        <authorList>
            <person name="Huff M."/>
            <person name="Hulse-Kemp A."/>
            <person name="Scheffler B."/>
            <person name="Youngblood R."/>
            <person name="Simpson S."/>
            <person name="Babiker E."/>
            <person name="Staton M."/>
        </authorList>
    </citation>
    <scope>NUCLEOTIDE SEQUENCE [LARGE SCALE GENOMIC DNA]</scope>
    <source>
        <tissue evidence="7">Leaf</tissue>
    </source>
</reference>
<dbReference type="InterPro" id="IPR036388">
    <property type="entry name" value="WH-like_DNA-bd_sf"/>
</dbReference>
<feature type="domain" description="Disease resistance protein winged helix" evidence="5">
    <location>
        <begin position="496"/>
        <end position="563"/>
    </location>
</feature>
<name>A0AA39A7Y5_VITRO</name>
<dbReference type="Proteomes" id="UP001168098">
    <property type="component" value="Unassembled WGS sequence"/>
</dbReference>
<evidence type="ECO:0000259" key="6">
    <source>
        <dbReference type="Pfam" id="PF23598"/>
    </source>
</evidence>
<protein>
    <submittedName>
        <fullName evidence="7">Uncharacterized protein</fullName>
    </submittedName>
</protein>
<comment type="caution">
    <text evidence="7">The sequence shown here is derived from an EMBL/GenBank/DDBJ whole genome shotgun (WGS) entry which is preliminary data.</text>
</comment>
<dbReference type="GO" id="GO:0043531">
    <property type="term" value="F:ADP binding"/>
    <property type="evidence" value="ECO:0007669"/>
    <property type="project" value="InterPro"/>
</dbReference>
<dbReference type="Pfam" id="PF00931">
    <property type="entry name" value="NB-ARC"/>
    <property type="match status" value="1"/>
</dbReference>
<dbReference type="AlphaFoldDB" id="A0AA39A7Y5"/>
<evidence type="ECO:0000259" key="4">
    <source>
        <dbReference type="Pfam" id="PF00931"/>
    </source>
</evidence>
<feature type="compositionally biased region" description="Polar residues" evidence="3">
    <location>
        <begin position="244"/>
        <end position="254"/>
    </location>
</feature>
<keyword evidence="8" id="KW-1185">Reference proteome</keyword>
<dbReference type="InterPro" id="IPR027417">
    <property type="entry name" value="P-loop_NTPase"/>
</dbReference>
<dbReference type="Pfam" id="PF23598">
    <property type="entry name" value="LRR_14"/>
    <property type="match status" value="1"/>
</dbReference>
<organism evidence="7 8">
    <name type="scientific">Vitis rotundifolia</name>
    <name type="common">Muscadine grape</name>
    <dbReference type="NCBI Taxonomy" id="103349"/>
    <lineage>
        <taxon>Eukaryota</taxon>
        <taxon>Viridiplantae</taxon>
        <taxon>Streptophyta</taxon>
        <taxon>Embryophyta</taxon>
        <taxon>Tracheophyta</taxon>
        <taxon>Spermatophyta</taxon>
        <taxon>Magnoliopsida</taxon>
        <taxon>eudicotyledons</taxon>
        <taxon>Gunneridae</taxon>
        <taxon>Pentapetalae</taxon>
        <taxon>rosids</taxon>
        <taxon>Vitales</taxon>
        <taxon>Vitaceae</taxon>
        <taxon>Viteae</taxon>
        <taxon>Vitis</taxon>
    </lineage>
</organism>
<dbReference type="GO" id="GO:0098542">
    <property type="term" value="P:defense response to other organism"/>
    <property type="evidence" value="ECO:0007669"/>
    <property type="project" value="TreeGrafter"/>
</dbReference>
<dbReference type="InterPro" id="IPR044974">
    <property type="entry name" value="Disease_R_plants"/>
</dbReference>
<dbReference type="InterPro" id="IPR055414">
    <property type="entry name" value="LRR_R13L4/SHOC2-like"/>
</dbReference>
<sequence>MEEEAMWMFDEGRDEELALSRVLEKLYVLMIQEPIILVGVEEQESLMDIAYDFEDVIDDLLIRSAAKQRRRGHWERWILLIRIHKKLELIKSKISTLLLVVPVVLCSMESPMSSIHGQKLANRVVSPVEEKVLALRALKALHPDAKKARRVLDKFRSLDNDRGMAWMEELSHASVSIVVVIEDFINSNKHLRKRSWIRSSFGKSKSQHKLGVKMDKTYAKIQNLSKHGPQKDTQVQGQRRKLKSTTPILPQPTTQEPDFASFADNVHAMMTRLLVADKSFRVISIMAKLIFNNKAIVDHFSFRAWPSTTSSSTRGDSRQILLDIMKQLLTNKMMMQKLKAFLINNMSLIVMDEPPDYYFWDDLLTVLGDTSNRSRMIWITLKMSVSPNLKTMVDPHPLRLRVDEKSWALFTHALKINIPSEIQELKEKIVRRCEGLPLLIVKLAEALSQKDATIEEGSSTLQQLCHDQKRVWSNTLCRVNKDLSLYMMRCLFSRTLFPRDYDIPARRLITLWVAEDLVQTKGKNEALEDVAERFLNLLIAQGMVQVTKKKLNGNVETIRLPDALTSELYPGNDMIRRLVDHLDRDDITFDHIHGGYHTSSTSLTRYYQDVLSFRSFDTGRKIEPEEEIGNFLGRCISSNCFLLLWVLDLENLFKPKLPEALGKLTQLRYLGLRSTFFEKLPSSISKLRNLQTLDIKHTNIKTLLISICKFQQLKLMLRPSTGSLTTLQTLCGLFVNEKTPVRDDLNRLHNLRKLGLVMSSQPKAMSSQVQAVTDWVLNLKHLRSLRVKSIDDNNQPWDLELKPLTGYLNLSCIYLLGRLRNPSISELTEDPMQSLDKLPNLRTLKLFAKYYLGKSMHCSLGGFPQLRVLKLWKLDQLEEWKVEKGALQALRDLEIRYSERTPVLPEELLDRSPFLKIDVKPAQ</sequence>
<evidence type="ECO:0000256" key="2">
    <source>
        <dbReference type="ARBA" id="ARBA00022821"/>
    </source>
</evidence>
<feature type="compositionally biased region" description="Polar residues" evidence="3">
    <location>
        <begin position="225"/>
        <end position="237"/>
    </location>
</feature>
<proteinExistence type="predicted"/>
<evidence type="ECO:0000313" key="7">
    <source>
        <dbReference type="EMBL" id="KAJ9701563.1"/>
    </source>
</evidence>
<evidence type="ECO:0000259" key="5">
    <source>
        <dbReference type="Pfam" id="PF23559"/>
    </source>
</evidence>
<dbReference type="EMBL" id="JARBHA010000005">
    <property type="protein sequence ID" value="KAJ9701563.1"/>
    <property type="molecule type" value="Genomic_DNA"/>
</dbReference>